<dbReference type="WBParaSite" id="PS1159_v2.g23881.t1">
    <property type="protein sequence ID" value="PS1159_v2.g23881.t1"/>
    <property type="gene ID" value="PS1159_v2.g23881"/>
</dbReference>
<protein>
    <submittedName>
        <fullName evidence="2">FBA domain-containing protein</fullName>
    </submittedName>
</protein>
<evidence type="ECO:0000313" key="1">
    <source>
        <dbReference type="Proteomes" id="UP000887580"/>
    </source>
</evidence>
<evidence type="ECO:0000313" key="2">
    <source>
        <dbReference type="WBParaSite" id="PS1159_v2.g23881.t1"/>
    </source>
</evidence>
<organism evidence="1 2">
    <name type="scientific">Panagrolaimus sp. PS1159</name>
    <dbReference type="NCBI Taxonomy" id="55785"/>
    <lineage>
        <taxon>Eukaryota</taxon>
        <taxon>Metazoa</taxon>
        <taxon>Ecdysozoa</taxon>
        <taxon>Nematoda</taxon>
        <taxon>Chromadorea</taxon>
        <taxon>Rhabditida</taxon>
        <taxon>Tylenchina</taxon>
        <taxon>Panagrolaimomorpha</taxon>
        <taxon>Panagrolaimoidea</taxon>
        <taxon>Panagrolaimidae</taxon>
        <taxon>Panagrolaimus</taxon>
    </lineage>
</organism>
<dbReference type="Proteomes" id="UP000887580">
    <property type="component" value="Unplaced"/>
</dbReference>
<reference evidence="2" key="1">
    <citation type="submission" date="2022-11" db="UniProtKB">
        <authorList>
            <consortium name="WormBaseParasite"/>
        </authorList>
    </citation>
    <scope>IDENTIFICATION</scope>
</reference>
<sequence>MLTSSENQITSVASSPFDWSKANPEILKQILLRLSKNEIVKCRQVCKTWRTTTYGRSFWIEKEQYDRESYLKELVETGKPFLGNDFAILSIRRPFNRNLLATGNPEGRNNIARNADHRWEFSRNWIFHRCYETTYGWSDKVLNFDLRETGLTADVFDNQRPRIIFSEYFANQSGSECIFAMIISLLNEKNEHIAGDQKRVENPEYQLRKWQKFEVCVESYPPGACYVNVKIMANGYGCKVARSRLEIRMEETPDEIV</sequence>
<accession>A0AC35G659</accession>
<name>A0AC35G659_9BILA</name>
<proteinExistence type="predicted"/>